<proteinExistence type="predicted"/>
<gene>
    <name evidence="1" type="ORF">TRN7648_03741</name>
</gene>
<dbReference type="EMBL" id="CYSE01000010">
    <property type="protein sequence ID" value="CUH81951.1"/>
    <property type="molecule type" value="Genomic_DNA"/>
</dbReference>
<protein>
    <submittedName>
        <fullName evidence="1">Uncharacterized protein</fullName>
    </submittedName>
</protein>
<accession>A0A0P1GYE5</accession>
<sequence length="45" mass="5152">MTIAAKAMAEMKMTGFLSERVATGRQSFIRPEAMRPTWLGHRDNR</sequence>
<evidence type="ECO:0000313" key="2">
    <source>
        <dbReference type="Proteomes" id="UP000054935"/>
    </source>
</evidence>
<dbReference type="AlphaFoldDB" id="A0A0P1GYE5"/>
<organism evidence="1 2">
    <name type="scientific">Tropicibacter naphthalenivorans</name>
    <dbReference type="NCBI Taxonomy" id="441103"/>
    <lineage>
        <taxon>Bacteria</taxon>
        <taxon>Pseudomonadati</taxon>
        <taxon>Pseudomonadota</taxon>
        <taxon>Alphaproteobacteria</taxon>
        <taxon>Rhodobacterales</taxon>
        <taxon>Roseobacteraceae</taxon>
        <taxon>Tropicibacter</taxon>
    </lineage>
</organism>
<name>A0A0P1GYE5_9RHOB</name>
<dbReference type="Proteomes" id="UP000054935">
    <property type="component" value="Unassembled WGS sequence"/>
</dbReference>
<keyword evidence="2" id="KW-1185">Reference proteome</keyword>
<reference evidence="1 2" key="1">
    <citation type="submission" date="2015-09" db="EMBL/GenBank/DDBJ databases">
        <authorList>
            <consortium name="Swine Surveillance"/>
        </authorList>
    </citation>
    <scope>NUCLEOTIDE SEQUENCE [LARGE SCALE GENOMIC DNA]</scope>
    <source>
        <strain evidence="1 2">CECT 7648</strain>
    </source>
</reference>
<evidence type="ECO:0000313" key="1">
    <source>
        <dbReference type="EMBL" id="CUH81951.1"/>
    </source>
</evidence>